<protein>
    <submittedName>
        <fullName evidence="2">Uncharacterized protein</fullName>
    </submittedName>
</protein>
<evidence type="ECO:0000313" key="2">
    <source>
        <dbReference type="EMBL" id="TDL16997.1"/>
    </source>
</evidence>
<dbReference type="AlphaFoldDB" id="A0A4Y7PNJ9"/>
<name>A0A4Y7PNJ9_9AGAM</name>
<reference evidence="2 3" key="1">
    <citation type="submission" date="2018-06" db="EMBL/GenBank/DDBJ databases">
        <title>A transcriptomic atlas of mushroom development highlights an independent origin of complex multicellularity.</title>
        <authorList>
            <consortium name="DOE Joint Genome Institute"/>
            <person name="Krizsan K."/>
            <person name="Almasi E."/>
            <person name="Merenyi Z."/>
            <person name="Sahu N."/>
            <person name="Viragh M."/>
            <person name="Koszo T."/>
            <person name="Mondo S."/>
            <person name="Kiss B."/>
            <person name="Balint B."/>
            <person name="Kues U."/>
            <person name="Barry K."/>
            <person name="Hegedus J.C."/>
            <person name="Henrissat B."/>
            <person name="Johnson J."/>
            <person name="Lipzen A."/>
            <person name="Ohm R."/>
            <person name="Nagy I."/>
            <person name="Pangilinan J."/>
            <person name="Yan J."/>
            <person name="Xiong Y."/>
            <person name="Grigoriev I.V."/>
            <person name="Hibbett D.S."/>
            <person name="Nagy L.G."/>
        </authorList>
    </citation>
    <scope>NUCLEOTIDE SEQUENCE [LARGE SCALE GENOMIC DNA]</scope>
    <source>
        <strain evidence="2 3">SZMC22713</strain>
    </source>
</reference>
<keyword evidence="1" id="KW-0472">Membrane</keyword>
<keyword evidence="1" id="KW-0812">Transmembrane</keyword>
<keyword evidence="3" id="KW-1185">Reference proteome</keyword>
<feature type="transmembrane region" description="Helical" evidence="1">
    <location>
        <begin position="6"/>
        <end position="23"/>
    </location>
</feature>
<accession>A0A4Y7PNJ9</accession>
<dbReference type="VEuPathDB" id="FungiDB:BD410DRAFT_794716"/>
<evidence type="ECO:0000256" key="1">
    <source>
        <dbReference type="SAM" id="Phobius"/>
    </source>
</evidence>
<evidence type="ECO:0000313" key="3">
    <source>
        <dbReference type="Proteomes" id="UP000294933"/>
    </source>
</evidence>
<keyword evidence="1" id="KW-1133">Transmembrane helix</keyword>
<dbReference type="EMBL" id="ML170230">
    <property type="protein sequence ID" value="TDL16997.1"/>
    <property type="molecule type" value="Genomic_DNA"/>
</dbReference>
<gene>
    <name evidence="2" type="ORF">BD410DRAFT_794716</name>
</gene>
<organism evidence="2 3">
    <name type="scientific">Rickenella mellea</name>
    <dbReference type="NCBI Taxonomy" id="50990"/>
    <lineage>
        <taxon>Eukaryota</taxon>
        <taxon>Fungi</taxon>
        <taxon>Dikarya</taxon>
        <taxon>Basidiomycota</taxon>
        <taxon>Agaricomycotina</taxon>
        <taxon>Agaricomycetes</taxon>
        <taxon>Hymenochaetales</taxon>
        <taxon>Rickenellaceae</taxon>
        <taxon>Rickenella</taxon>
    </lineage>
</organism>
<proteinExistence type="predicted"/>
<sequence>MDLRVDIFSALIIDLCVSLVFLFHKFYIELKSFFSGTTSLDHLCDIGERGYCMASAHPLNIPLRHCYRVIISSAPISTGLSMHGAQKLKTLRGLRWNSSIDPNALRGLFSE</sequence>
<dbReference type="Proteomes" id="UP000294933">
    <property type="component" value="Unassembled WGS sequence"/>
</dbReference>